<dbReference type="InterPro" id="IPR050950">
    <property type="entry name" value="HTH-type_LysR_regulators"/>
</dbReference>
<protein>
    <submittedName>
        <fullName evidence="6">HTH-type transcriptional regulator gltC</fullName>
    </submittedName>
</protein>
<feature type="domain" description="HTH lysR-type" evidence="5">
    <location>
        <begin position="1"/>
        <end position="58"/>
    </location>
</feature>
<dbReference type="PANTHER" id="PTHR30419:SF8">
    <property type="entry name" value="NITROGEN ASSIMILATION TRANSCRIPTIONAL ACTIVATOR-RELATED"/>
    <property type="match status" value="1"/>
</dbReference>
<proteinExistence type="inferred from homology"/>
<comment type="similarity">
    <text evidence="1">Belongs to the LysR transcriptional regulatory family.</text>
</comment>
<dbReference type="Pfam" id="PF03466">
    <property type="entry name" value="LysR_substrate"/>
    <property type="match status" value="1"/>
</dbReference>
<evidence type="ECO:0000256" key="4">
    <source>
        <dbReference type="ARBA" id="ARBA00023163"/>
    </source>
</evidence>
<dbReference type="CDD" id="cd05466">
    <property type="entry name" value="PBP2_LTTR_substrate"/>
    <property type="match status" value="1"/>
</dbReference>
<evidence type="ECO:0000256" key="2">
    <source>
        <dbReference type="ARBA" id="ARBA00023015"/>
    </source>
</evidence>
<evidence type="ECO:0000259" key="5">
    <source>
        <dbReference type="PROSITE" id="PS50931"/>
    </source>
</evidence>
<dbReference type="PROSITE" id="PS50931">
    <property type="entry name" value="HTH_LYSR"/>
    <property type="match status" value="1"/>
</dbReference>
<comment type="caution">
    <text evidence="6">The sequence shown here is derived from an EMBL/GenBank/DDBJ whole genome shotgun (WGS) entry which is preliminary data.</text>
</comment>
<name>A0ABP2AVB3_SARVE</name>
<keyword evidence="7" id="KW-1185">Reference proteome</keyword>
<evidence type="ECO:0000313" key="7">
    <source>
        <dbReference type="Proteomes" id="UP000095488"/>
    </source>
</evidence>
<dbReference type="InterPro" id="IPR000847">
    <property type="entry name" value="LysR_HTH_N"/>
</dbReference>
<dbReference type="InterPro" id="IPR005119">
    <property type="entry name" value="LysR_subst-bd"/>
</dbReference>
<evidence type="ECO:0000256" key="1">
    <source>
        <dbReference type="ARBA" id="ARBA00009437"/>
    </source>
</evidence>
<dbReference type="SUPFAM" id="SSF53850">
    <property type="entry name" value="Periplasmic binding protein-like II"/>
    <property type="match status" value="1"/>
</dbReference>
<dbReference type="EMBL" id="CYZR01000006">
    <property type="protein sequence ID" value="CUO08206.1"/>
    <property type="molecule type" value="Genomic_DNA"/>
</dbReference>
<keyword evidence="2" id="KW-0805">Transcription regulation</keyword>
<evidence type="ECO:0000313" key="6">
    <source>
        <dbReference type="EMBL" id="CUO08206.1"/>
    </source>
</evidence>
<dbReference type="Proteomes" id="UP000095488">
    <property type="component" value="Unassembled WGS sequence"/>
</dbReference>
<evidence type="ECO:0000256" key="3">
    <source>
        <dbReference type="ARBA" id="ARBA00023125"/>
    </source>
</evidence>
<organism evidence="6 7">
    <name type="scientific">Sarcina ventriculi</name>
    <name type="common">Clostridium ventriculi</name>
    <dbReference type="NCBI Taxonomy" id="1267"/>
    <lineage>
        <taxon>Bacteria</taxon>
        <taxon>Bacillati</taxon>
        <taxon>Bacillota</taxon>
        <taxon>Clostridia</taxon>
        <taxon>Eubacteriales</taxon>
        <taxon>Clostridiaceae</taxon>
        <taxon>Sarcina</taxon>
    </lineage>
</organism>
<dbReference type="PRINTS" id="PR00039">
    <property type="entry name" value="HTHLYSR"/>
</dbReference>
<dbReference type="InterPro" id="IPR036390">
    <property type="entry name" value="WH_DNA-bd_sf"/>
</dbReference>
<keyword evidence="4" id="KW-0804">Transcription</keyword>
<dbReference type="InterPro" id="IPR036388">
    <property type="entry name" value="WH-like_DNA-bd_sf"/>
</dbReference>
<dbReference type="RefSeq" id="WP_055259722.1">
    <property type="nucleotide sequence ID" value="NZ_BCMV01000059.1"/>
</dbReference>
<accession>A0ABP2AVB3</accession>
<dbReference type="Pfam" id="PF00126">
    <property type="entry name" value="HTH_1"/>
    <property type="match status" value="1"/>
</dbReference>
<reference evidence="6 7" key="1">
    <citation type="submission" date="2015-09" db="EMBL/GenBank/DDBJ databases">
        <authorList>
            <consortium name="Pathogen Informatics"/>
            <person name="Wu L."/>
            <person name="Ma J."/>
        </authorList>
    </citation>
    <scope>NUCLEOTIDE SEQUENCE [LARGE SCALE GENOMIC DNA]</scope>
    <source>
        <strain evidence="6 7">2789STDY5834858</strain>
    </source>
</reference>
<dbReference type="Gene3D" id="1.10.10.10">
    <property type="entry name" value="Winged helix-like DNA-binding domain superfamily/Winged helix DNA-binding domain"/>
    <property type="match status" value="1"/>
</dbReference>
<dbReference type="Gene3D" id="3.40.190.290">
    <property type="match status" value="1"/>
</dbReference>
<dbReference type="SUPFAM" id="SSF46785">
    <property type="entry name" value="Winged helix' DNA-binding domain"/>
    <property type="match status" value="1"/>
</dbReference>
<gene>
    <name evidence="6" type="primary">gltC_3</name>
    <name evidence="6" type="ORF">ERS852473_01838</name>
</gene>
<sequence>MELRQLEYFIAVTNLKSFTKAADKLHVAQPSITIAIKKLEDSLGVILLERKQKNINLTKEGEVFYKRANEIINRVTNVEKEMYDFKKSKKEIIKVSIPPLIGFHMLPKIFSQYYNKNSNVELEIVEVGSLQTVELLEAGEIDLALIIQSHKNDCIETTPINAREILLCLPKEHSLAKQKTIPFEMLKDERFLLLKEGNYIRKRILNECKHHNFEPNIIYQSTQIESICTLISNGIGVSFLLDTIATRNKDITCRSLKNPIKVSIAIAWNKNKYVTKSQRQFIDFVKNL</sequence>
<dbReference type="PANTHER" id="PTHR30419">
    <property type="entry name" value="HTH-TYPE TRANSCRIPTIONAL REGULATOR YBHD"/>
    <property type="match status" value="1"/>
</dbReference>
<keyword evidence="3" id="KW-0238">DNA-binding</keyword>